<evidence type="ECO:0000259" key="4">
    <source>
        <dbReference type="PROSITE" id="PS51462"/>
    </source>
</evidence>
<keyword evidence="6" id="KW-1185">Reference proteome</keyword>
<dbReference type="PANTHER" id="PTHR11839:SF18">
    <property type="entry name" value="NUDIX HYDROLASE DOMAIN-CONTAINING PROTEIN"/>
    <property type="match status" value="1"/>
</dbReference>
<dbReference type="InterPro" id="IPR015797">
    <property type="entry name" value="NUDIX_hydrolase-like_dom_sf"/>
</dbReference>
<dbReference type="InterPro" id="IPR000086">
    <property type="entry name" value="NUDIX_hydrolase_dom"/>
</dbReference>
<evidence type="ECO:0000256" key="2">
    <source>
        <dbReference type="ARBA" id="ARBA00022801"/>
    </source>
</evidence>
<dbReference type="Pfam" id="PF00293">
    <property type="entry name" value="NUDIX"/>
    <property type="match status" value="1"/>
</dbReference>
<gene>
    <name evidence="5" type="ORF">KGMB03357_18090</name>
</gene>
<dbReference type="PROSITE" id="PS51462">
    <property type="entry name" value="NUDIX"/>
    <property type="match status" value="1"/>
</dbReference>
<dbReference type="Gene3D" id="3.90.79.10">
    <property type="entry name" value="Nucleoside Triphosphate Pyrophosphohydrolase"/>
    <property type="match status" value="1"/>
</dbReference>
<organism evidence="5 6">
    <name type="scientific">Anaerotignum faecicola</name>
    <dbReference type="NCBI Taxonomy" id="2358141"/>
    <lineage>
        <taxon>Bacteria</taxon>
        <taxon>Bacillati</taxon>
        <taxon>Bacillota</taxon>
        <taxon>Clostridia</taxon>
        <taxon>Lachnospirales</taxon>
        <taxon>Anaerotignaceae</taxon>
        <taxon>Anaerotignum</taxon>
    </lineage>
</organism>
<dbReference type="GO" id="GO:0019693">
    <property type="term" value="P:ribose phosphate metabolic process"/>
    <property type="evidence" value="ECO:0007669"/>
    <property type="project" value="TreeGrafter"/>
</dbReference>
<accession>A0A401LF29</accession>
<keyword evidence="2 3" id="KW-0378">Hydrolase</keyword>
<comment type="cofactor">
    <cofactor evidence="1">
        <name>Mg(2+)</name>
        <dbReference type="ChEBI" id="CHEBI:18420"/>
    </cofactor>
</comment>
<dbReference type="InterPro" id="IPR020084">
    <property type="entry name" value="NUDIX_hydrolase_CS"/>
</dbReference>
<dbReference type="Proteomes" id="UP000287361">
    <property type="component" value="Unassembled WGS sequence"/>
</dbReference>
<dbReference type="GO" id="GO:0005829">
    <property type="term" value="C:cytosol"/>
    <property type="evidence" value="ECO:0007669"/>
    <property type="project" value="TreeGrafter"/>
</dbReference>
<dbReference type="PANTHER" id="PTHR11839">
    <property type="entry name" value="UDP/ADP-SUGAR PYROPHOSPHATASE"/>
    <property type="match status" value="1"/>
</dbReference>
<dbReference type="GO" id="GO:0006753">
    <property type="term" value="P:nucleoside phosphate metabolic process"/>
    <property type="evidence" value="ECO:0007669"/>
    <property type="project" value="TreeGrafter"/>
</dbReference>
<name>A0A401LF29_9FIRM</name>
<sequence>MSYEVLESRKTYEGKIVTITVDKLRMPDGSEAYRETVIRKKNAAGVLAVDTDGRLLFVRQYRHPFREMLLEIPAGVIEEGESGEAAVLRELEEETGKRAGRAEFLCELYPSVGFCTEKIQLFFATELTAGTQKLDADEFVEIEKYTLEEAIAMIHKGEIKDGKTIAALFAWQARKNA</sequence>
<dbReference type="CDD" id="cd03424">
    <property type="entry name" value="NUDIX_ADPRase_Nudt5_UGPPase_Nudt14"/>
    <property type="match status" value="1"/>
</dbReference>
<dbReference type="PRINTS" id="PR00502">
    <property type="entry name" value="NUDIXFAMILY"/>
</dbReference>
<dbReference type="PROSITE" id="PS00893">
    <property type="entry name" value="NUDIX_BOX"/>
    <property type="match status" value="1"/>
</dbReference>
<feature type="domain" description="Nudix hydrolase" evidence="4">
    <location>
        <begin position="39"/>
        <end position="167"/>
    </location>
</feature>
<dbReference type="RefSeq" id="WP_016407350.1">
    <property type="nucleotide sequence ID" value="NZ_DAVZTY010000075.1"/>
</dbReference>
<protein>
    <submittedName>
        <fullName evidence="5">ADP-ribose pyrophosphatase</fullName>
    </submittedName>
</protein>
<dbReference type="SUPFAM" id="SSF55811">
    <property type="entry name" value="Nudix"/>
    <property type="match status" value="1"/>
</dbReference>
<evidence type="ECO:0000256" key="1">
    <source>
        <dbReference type="ARBA" id="ARBA00001946"/>
    </source>
</evidence>
<evidence type="ECO:0000313" key="6">
    <source>
        <dbReference type="Proteomes" id="UP000287361"/>
    </source>
</evidence>
<evidence type="ECO:0000256" key="3">
    <source>
        <dbReference type="RuleBase" id="RU003476"/>
    </source>
</evidence>
<dbReference type="EMBL" id="BHVZ01000010">
    <property type="protein sequence ID" value="GCB30148.1"/>
    <property type="molecule type" value="Genomic_DNA"/>
</dbReference>
<dbReference type="InterPro" id="IPR020476">
    <property type="entry name" value="Nudix_hydrolase"/>
</dbReference>
<evidence type="ECO:0000313" key="5">
    <source>
        <dbReference type="EMBL" id="GCB30148.1"/>
    </source>
</evidence>
<dbReference type="GeneID" id="86194822"/>
<dbReference type="OrthoDB" id="9806150at2"/>
<dbReference type="AlphaFoldDB" id="A0A401LF29"/>
<dbReference type="GO" id="GO:0016462">
    <property type="term" value="F:pyrophosphatase activity"/>
    <property type="evidence" value="ECO:0007669"/>
    <property type="project" value="UniProtKB-ARBA"/>
</dbReference>
<proteinExistence type="inferred from homology"/>
<comment type="similarity">
    <text evidence="3">Belongs to the Nudix hydrolase family.</text>
</comment>
<reference evidence="5 6" key="1">
    <citation type="submission" date="2018-10" db="EMBL/GenBank/DDBJ databases">
        <title>Draft Genome Sequence of Anaerotignum sp. KCTC 15736.</title>
        <authorList>
            <person name="Choi S.H."/>
            <person name="Kim J.S."/>
            <person name="Kang S.W."/>
            <person name="Lee J.S."/>
            <person name="Park S.H."/>
        </authorList>
    </citation>
    <scope>NUCLEOTIDE SEQUENCE [LARGE SCALE GENOMIC DNA]</scope>
    <source>
        <strain evidence="5 6">KCTC 15736</strain>
    </source>
</reference>
<comment type="caution">
    <text evidence="5">The sequence shown here is derived from an EMBL/GenBank/DDBJ whole genome shotgun (WGS) entry which is preliminary data.</text>
</comment>